<evidence type="ECO:0000313" key="3">
    <source>
        <dbReference type="Proteomes" id="UP000465812"/>
    </source>
</evidence>
<name>A0ABM7JW98_MYCNT</name>
<feature type="transmembrane region" description="Helical" evidence="1">
    <location>
        <begin position="20"/>
        <end position="40"/>
    </location>
</feature>
<feature type="transmembrane region" description="Helical" evidence="1">
    <location>
        <begin position="86"/>
        <end position="109"/>
    </location>
</feature>
<evidence type="ECO:0000313" key="2">
    <source>
        <dbReference type="EMBL" id="BBY39840.1"/>
    </source>
</evidence>
<dbReference type="Proteomes" id="UP000465812">
    <property type="component" value="Chromosome"/>
</dbReference>
<organism evidence="2 3">
    <name type="scientific">Mycobacterium mantenii</name>
    <dbReference type="NCBI Taxonomy" id="560555"/>
    <lineage>
        <taxon>Bacteria</taxon>
        <taxon>Bacillati</taxon>
        <taxon>Actinomycetota</taxon>
        <taxon>Actinomycetes</taxon>
        <taxon>Mycobacteriales</taxon>
        <taxon>Mycobacteriaceae</taxon>
        <taxon>Mycobacterium</taxon>
        <taxon>Mycobacterium avium complex (MAC)</taxon>
    </lineage>
</organism>
<protein>
    <submittedName>
        <fullName evidence="2">Uncharacterized protein</fullName>
    </submittedName>
</protein>
<keyword evidence="1" id="KW-0812">Transmembrane</keyword>
<evidence type="ECO:0000256" key="1">
    <source>
        <dbReference type="SAM" id="Phobius"/>
    </source>
</evidence>
<dbReference type="EMBL" id="AP022590">
    <property type="protein sequence ID" value="BBY39840.1"/>
    <property type="molecule type" value="Genomic_DNA"/>
</dbReference>
<reference evidence="2 3" key="1">
    <citation type="journal article" date="2019" name="Emerg. Microbes Infect.">
        <title>Comprehensive subspecies identification of 175 nontuberculous mycobacteria species based on 7547 genomic profiles.</title>
        <authorList>
            <person name="Matsumoto Y."/>
            <person name="Kinjo T."/>
            <person name="Motooka D."/>
            <person name="Nabeya D."/>
            <person name="Jung N."/>
            <person name="Uechi K."/>
            <person name="Horii T."/>
            <person name="Iida T."/>
            <person name="Fujita J."/>
            <person name="Nakamura S."/>
        </authorList>
    </citation>
    <scope>NUCLEOTIDE SEQUENCE [LARGE SCALE GENOMIC DNA]</scope>
    <source>
        <strain evidence="2 3">JCM 18113</strain>
    </source>
</reference>
<gene>
    <name evidence="2" type="ORF">MMAN_39740</name>
</gene>
<keyword evidence="1" id="KW-1133">Transmembrane helix</keyword>
<sequence>MPPFLRPRNLDAGAWRVATLSAPFVVQIVLGLLLVTMWALGKGPFMTERGHTERSWMLIAVVITTVVSLALAAVLGKSPSPRNRGIALSIAGSSATVLIGGIIFAYLVLR</sequence>
<feature type="transmembrane region" description="Helical" evidence="1">
    <location>
        <begin position="56"/>
        <end position="74"/>
    </location>
</feature>
<keyword evidence="1" id="KW-0472">Membrane</keyword>
<proteinExistence type="predicted"/>
<keyword evidence="3" id="KW-1185">Reference proteome</keyword>
<accession>A0ABM7JW98</accession>